<evidence type="ECO:0000313" key="7">
    <source>
        <dbReference type="Proteomes" id="UP000694864"/>
    </source>
</evidence>
<gene>
    <name evidence="8" type="primary">LOC104765541</name>
</gene>
<protein>
    <recommendedName>
        <fullName evidence="6">S-protein homolog</fullName>
    </recommendedName>
</protein>
<sequence length="151" mass="17244">MGSLLELAALLIITTMCVNVVLICGAQNARRVPTTGFDNPRTTVFIHNDLGCPSLLWHHCKSKNDDFGVSTIPPNGTWSFDFKPSIFGGTLFFCSFGWEHEMHYFDIYKQSRDREFAKFGCTNCHWKIQKNGPCKLNKDTNMYDVCHPWNS</sequence>
<accession>A0ABM0XL53</accession>
<dbReference type="Pfam" id="PF05938">
    <property type="entry name" value="Self-incomp_S1"/>
    <property type="match status" value="1"/>
</dbReference>
<proteinExistence type="inferred from homology"/>
<dbReference type="GeneID" id="104765541"/>
<comment type="subcellular location">
    <subcellularLocation>
        <location evidence="1 6">Secreted</location>
    </subcellularLocation>
</comment>
<evidence type="ECO:0000256" key="2">
    <source>
        <dbReference type="ARBA" id="ARBA00005581"/>
    </source>
</evidence>
<keyword evidence="7" id="KW-1185">Reference proteome</keyword>
<keyword evidence="4 6" id="KW-0964">Secreted</keyword>
<evidence type="ECO:0000256" key="1">
    <source>
        <dbReference type="ARBA" id="ARBA00004613"/>
    </source>
</evidence>
<dbReference type="PANTHER" id="PTHR31232:SF31">
    <property type="entry name" value="PLANT SELF-INCOMPATIBILITY PROTEIN S1 FAMILY PROTEIN-RELATED"/>
    <property type="match status" value="1"/>
</dbReference>
<reference evidence="8" key="2">
    <citation type="submission" date="2025-08" db="UniProtKB">
        <authorList>
            <consortium name="RefSeq"/>
        </authorList>
    </citation>
    <scope>IDENTIFICATION</scope>
    <source>
        <tissue evidence="8">Leaf</tissue>
    </source>
</reference>
<feature type="signal peptide" evidence="6">
    <location>
        <begin position="1"/>
        <end position="25"/>
    </location>
</feature>
<dbReference type="PANTHER" id="PTHR31232">
    <property type="match status" value="1"/>
</dbReference>
<evidence type="ECO:0000256" key="6">
    <source>
        <dbReference type="RuleBase" id="RU367044"/>
    </source>
</evidence>
<keyword evidence="5 6" id="KW-0732">Signal</keyword>
<dbReference type="RefSeq" id="XP_010487567.1">
    <property type="nucleotide sequence ID" value="XM_010489265.1"/>
</dbReference>
<dbReference type="Proteomes" id="UP000694864">
    <property type="component" value="Chromosome 19"/>
</dbReference>
<evidence type="ECO:0000256" key="3">
    <source>
        <dbReference type="ARBA" id="ARBA00022471"/>
    </source>
</evidence>
<evidence type="ECO:0000256" key="5">
    <source>
        <dbReference type="ARBA" id="ARBA00022729"/>
    </source>
</evidence>
<dbReference type="InterPro" id="IPR010264">
    <property type="entry name" value="Self-incomp_S1"/>
</dbReference>
<organism evidence="7 8">
    <name type="scientific">Camelina sativa</name>
    <name type="common">False flax</name>
    <name type="synonym">Myagrum sativum</name>
    <dbReference type="NCBI Taxonomy" id="90675"/>
    <lineage>
        <taxon>Eukaryota</taxon>
        <taxon>Viridiplantae</taxon>
        <taxon>Streptophyta</taxon>
        <taxon>Embryophyta</taxon>
        <taxon>Tracheophyta</taxon>
        <taxon>Spermatophyta</taxon>
        <taxon>Magnoliopsida</taxon>
        <taxon>eudicotyledons</taxon>
        <taxon>Gunneridae</taxon>
        <taxon>Pentapetalae</taxon>
        <taxon>rosids</taxon>
        <taxon>malvids</taxon>
        <taxon>Brassicales</taxon>
        <taxon>Brassicaceae</taxon>
        <taxon>Camelineae</taxon>
        <taxon>Camelina</taxon>
    </lineage>
</organism>
<name>A0ABM0XL53_CAMSA</name>
<comment type="similarity">
    <text evidence="2 6">Belongs to the plant self-incompatibility (S1) protein family.</text>
</comment>
<reference evidence="7" key="1">
    <citation type="journal article" date="2014" name="Nat. Commun.">
        <title>The emerging biofuel crop Camelina sativa retains a highly undifferentiated hexaploid genome structure.</title>
        <authorList>
            <person name="Kagale S."/>
            <person name="Koh C."/>
            <person name="Nixon J."/>
            <person name="Bollina V."/>
            <person name="Clarke W.E."/>
            <person name="Tuteja R."/>
            <person name="Spillane C."/>
            <person name="Robinson S.J."/>
            <person name="Links M.G."/>
            <person name="Clarke C."/>
            <person name="Higgins E.E."/>
            <person name="Huebert T."/>
            <person name="Sharpe A.G."/>
            <person name="Parkin I.A."/>
        </authorList>
    </citation>
    <scope>NUCLEOTIDE SEQUENCE [LARGE SCALE GENOMIC DNA]</scope>
    <source>
        <strain evidence="7">cv. DH55</strain>
    </source>
</reference>
<keyword evidence="3 6" id="KW-0713">Self-incompatibility</keyword>
<feature type="chain" id="PRO_5045006702" description="S-protein homolog" evidence="6">
    <location>
        <begin position="26"/>
        <end position="151"/>
    </location>
</feature>
<evidence type="ECO:0000256" key="4">
    <source>
        <dbReference type="ARBA" id="ARBA00022525"/>
    </source>
</evidence>
<evidence type="ECO:0000313" key="8">
    <source>
        <dbReference type="RefSeq" id="XP_010487567.1"/>
    </source>
</evidence>